<protein>
    <submittedName>
        <fullName evidence="1">Conserved protein</fullName>
    </submittedName>
</protein>
<name>W6RAK2_9HYPH</name>
<organism evidence="1 2">
    <name type="scientific">Rhizobium favelukesii</name>
    <dbReference type="NCBI Taxonomy" id="348824"/>
    <lineage>
        <taxon>Bacteria</taxon>
        <taxon>Pseudomonadati</taxon>
        <taxon>Pseudomonadota</taxon>
        <taxon>Alphaproteobacteria</taxon>
        <taxon>Hyphomicrobiales</taxon>
        <taxon>Rhizobiaceae</taxon>
        <taxon>Rhizobium/Agrobacterium group</taxon>
        <taxon>Rhizobium</taxon>
    </lineage>
</organism>
<dbReference type="EMBL" id="HG916852">
    <property type="protein sequence ID" value="CDM57380.1"/>
    <property type="molecule type" value="Genomic_DNA"/>
</dbReference>
<sequence length="106" mass="11965">MKKLLSHDPLTGISNVFHYDPSVDEQNFVIQTVQETTPIIEANKAEMQKSAALGSSGKETLVKVASIPLTVYFELKRKGLTNDPVAMKRWLNDPDNRFFRTREGTI</sequence>
<proteinExistence type="predicted"/>
<reference evidence="1" key="1">
    <citation type="submission" date="2013-11" db="EMBL/GenBank/DDBJ databases">
        <title>Draft genome sequence of the broad-host-range Rhizobium sp. LPU83 strain, a member of the low-genetic diversity Oregon-like Rhizobium sp. group.</title>
        <authorList>
            <person name="Wibberg D."/>
            <person name="Puehler A."/>
            <person name="Schlueter A."/>
        </authorList>
    </citation>
    <scope>NUCLEOTIDE SEQUENCE [LARGE SCALE GENOMIC DNA]</scope>
    <source>
        <strain evidence="1">LPU83</strain>
    </source>
</reference>
<dbReference type="RefSeq" id="WP_037069428.1">
    <property type="nucleotide sequence ID" value="NZ_HG916852.1"/>
</dbReference>
<dbReference type="PATRIC" id="fig|348824.6.peg.1838"/>
<keyword evidence="2" id="KW-1185">Reference proteome</keyword>
<dbReference type="Proteomes" id="UP000019443">
    <property type="component" value="Chromosome"/>
</dbReference>
<gene>
    <name evidence="1" type="ORF">LPU83_1715</name>
</gene>
<accession>W6RAK2</accession>
<dbReference type="AlphaFoldDB" id="W6RAK2"/>
<dbReference type="KEGG" id="rhl:LPU83_1715"/>
<evidence type="ECO:0000313" key="1">
    <source>
        <dbReference type="EMBL" id="CDM57380.1"/>
    </source>
</evidence>
<dbReference type="HOGENOM" id="CLU_2258511_0_0_5"/>
<evidence type="ECO:0000313" key="2">
    <source>
        <dbReference type="Proteomes" id="UP000019443"/>
    </source>
</evidence>